<evidence type="ECO:0000313" key="3">
    <source>
        <dbReference type="WBParaSite" id="PEQ_0000443901-mRNA-1"/>
    </source>
</evidence>
<evidence type="ECO:0000256" key="1">
    <source>
        <dbReference type="SAM" id="MobiDB-lite"/>
    </source>
</evidence>
<dbReference type="AlphaFoldDB" id="A0A914RR73"/>
<protein>
    <submittedName>
        <fullName evidence="3">Uncharacterized protein</fullName>
    </submittedName>
</protein>
<dbReference type="Proteomes" id="UP000887564">
    <property type="component" value="Unplaced"/>
</dbReference>
<proteinExistence type="predicted"/>
<keyword evidence="2" id="KW-1185">Reference proteome</keyword>
<evidence type="ECO:0000313" key="2">
    <source>
        <dbReference type="Proteomes" id="UP000887564"/>
    </source>
</evidence>
<sequence>MIFVRKLKRCVFLKVYTFALVRQDRLLILGTAEVEIRVIELIWLGTEQVDDRDNDAEDSKKPKKENSDDAAGEDDQANVGCFPLKQ</sequence>
<reference evidence="3" key="1">
    <citation type="submission" date="2022-11" db="UniProtKB">
        <authorList>
            <consortium name="WormBaseParasite"/>
        </authorList>
    </citation>
    <scope>IDENTIFICATION</scope>
</reference>
<accession>A0A914RR73</accession>
<dbReference type="WBParaSite" id="PEQ_0000443901-mRNA-1">
    <property type="protein sequence ID" value="PEQ_0000443901-mRNA-1"/>
    <property type="gene ID" value="PEQ_0000443901"/>
</dbReference>
<feature type="region of interest" description="Disordered" evidence="1">
    <location>
        <begin position="51"/>
        <end position="86"/>
    </location>
</feature>
<feature type="compositionally biased region" description="Basic and acidic residues" evidence="1">
    <location>
        <begin position="57"/>
        <end position="67"/>
    </location>
</feature>
<name>A0A914RR73_PAREQ</name>
<organism evidence="2 3">
    <name type="scientific">Parascaris equorum</name>
    <name type="common">Equine roundworm</name>
    <dbReference type="NCBI Taxonomy" id="6256"/>
    <lineage>
        <taxon>Eukaryota</taxon>
        <taxon>Metazoa</taxon>
        <taxon>Ecdysozoa</taxon>
        <taxon>Nematoda</taxon>
        <taxon>Chromadorea</taxon>
        <taxon>Rhabditida</taxon>
        <taxon>Spirurina</taxon>
        <taxon>Ascaridomorpha</taxon>
        <taxon>Ascaridoidea</taxon>
        <taxon>Ascarididae</taxon>
        <taxon>Parascaris</taxon>
    </lineage>
</organism>